<accession>A0ABV0VJC6</accession>
<dbReference type="Proteomes" id="UP001482620">
    <property type="component" value="Unassembled WGS sequence"/>
</dbReference>
<name>A0ABV0VJC6_9TELE</name>
<keyword evidence="1" id="KW-1133">Transmembrane helix</keyword>
<feature type="transmembrane region" description="Helical" evidence="1">
    <location>
        <begin position="31"/>
        <end position="51"/>
    </location>
</feature>
<dbReference type="EMBL" id="JAHRIQ010110264">
    <property type="protein sequence ID" value="MEQ2257358.1"/>
    <property type="molecule type" value="Genomic_DNA"/>
</dbReference>
<feature type="signal peptide" evidence="2">
    <location>
        <begin position="1"/>
        <end position="25"/>
    </location>
</feature>
<gene>
    <name evidence="3" type="ORF">ILYODFUR_034042</name>
</gene>
<keyword evidence="4" id="KW-1185">Reference proteome</keyword>
<evidence type="ECO:0000256" key="2">
    <source>
        <dbReference type="SAM" id="SignalP"/>
    </source>
</evidence>
<sequence length="116" mass="12758">MHHSLAWGLLLLCPAGDLILRAAYGSPGVAWLSGTAASLWLTCPLLILGAVDCRPSTVLTTLTHVHLQVTNTHTHSTQTHLFLHLYSHTLIYTQLLKMVEGHTNTDYYNINLACLV</sequence>
<reference evidence="3 4" key="1">
    <citation type="submission" date="2021-06" db="EMBL/GenBank/DDBJ databases">
        <authorList>
            <person name="Palmer J.M."/>
        </authorList>
    </citation>
    <scope>NUCLEOTIDE SEQUENCE [LARGE SCALE GENOMIC DNA]</scope>
    <source>
        <strain evidence="4">if_2019</strain>
        <tissue evidence="3">Muscle</tissue>
    </source>
</reference>
<evidence type="ECO:0000313" key="3">
    <source>
        <dbReference type="EMBL" id="MEQ2257358.1"/>
    </source>
</evidence>
<keyword evidence="1" id="KW-0812">Transmembrane</keyword>
<evidence type="ECO:0000313" key="4">
    <source>
        <dbReference type="Proteomes" id="UP001482620"/>
    </source>
</evidence>
<keyword evidence="1" id="KW-0472">Membrane</keyword>
<feature type="chain" id="PRO_5046670845" evidence="2">
    <location>
        <begin position="26"/>
        <end position="116"/>
    </location>
</feature>
<protein>
    <submittedName>
        <fullName evidence="3">Uncharacterized protein</fullName>
    </submittedName>
</protein>
<proteinExistence type="predicted"/>
<evidence type="ECO:0000256" key="1">
    <source>
        <dbReference type="SAM" id="Phobius"/>
    </source>
</evidence>
<comment type="caution">
    <text evidence="3">The sequence shown here is derived from an EMBL/GenBank/DDBJ whole genome shotgun (WGS) entry which is preliminary data.</text>
</comment>
<organism evidence="3 4">
    <name type="scientific">Ilyodon furcidens</name>
    <name type="common">goldbreast splitfin</name>
    <dbReference type="NCBI Taxonomy" id="33524"/>
    <lineage>
        <taxon>Eukaryota</taxon>
        <taxon>Metazoa</taxon>
        <taxon>Chordata</taxon>
        <taxon>Craniata</taxon>
        <taxon>Vertebrata</taxon>
        <taxon>Euteleostomi</taxon>
        <taxon>Actinopterygii</taxon>
        <taxon>Neopterygii</taxon>
        <taxon>Teleostei</taxon>
        <taxon>Neoteleostei</taxon>
        <taxon>Acanthomorphata</taxon>
        <taxon>Ovalentaria</taxon>
        <taxon>Atherinomorphae</taxon>
        <taxon>Cyprinodontiformes</taxon>
        <taxon>Goodeidae</taxon>
        <taxon>Ilyodon</taxon>
    </lineage>
</organism>
<keyword evidence="2" id="KW-0732">Signal</keyword>